<dbReference type="InterPro" id="IPR021253">
    <property type="entry name" value="ZrgA-like"/>
</dbReference>
<gene>
    <name evidence="3" type="ORF">O4G74_04070</name>
</gene>
<dbReference type="Pfam" id="PF10986">
    <property type="entry name" value="ZrgA"/>
    <property type="match status" value="1"/>
</dbReference>
<evidence type="ECO:0000256" key="2">
    <source>
        <dbReference type="SAM" id="SignalP"/>
    </source>
</evidence>
<dbReference type="RefSeq" id="WP_269401381.1">
    <property type="nucleotide sequence ID" value="NZ_JAPWGW010000001.1"/>
</dbReference>
<dbReference type="EMBL" id="JAPWGW010000001">
    <property type="protein sequence ID" value="MCZ4297231.1"/>
    <property type="molecule type" value="Genomic_DNA"/>
</dbReference>
<reference evidence="3" key="1">
    <citation type="submission" date="2022-12" db="EMBL/GenBank/DDBJ databases">
        <title>Bacterial isolates from different developmental stages of Nematostella vectensis.</title>
        <authorList>
            <person name="Fraune S."/>
        </authorList>
    </citation>
    <scope>NUCLEOTIDE SEQUENCE</scope>
    <source>
        <strain evidence="3">G21632-S1</strain>
    </source>
</reference>
<feature type="signal peptide" evidence="2">
    <location>
        <begin position="1"/>
        <end position="19"/>
    </location>
</feature>
<evidence type="ECO:0000256" key="1">
    <source>
        <dbReference type="SAM" id="MobiDB-lite"/>
    </source>
</evidence>
<accession>A0ABT4LS99</accession>
<feature type="compositionally biased region" description="Basic and acidic residues" evidence="1">
    <location>
        <begin position="64"/>
        <end position="85"/>
    </location>
</feature>
<dbReference type="PROSITE" id="PS51257">
    <property type="entry name" value="PROKAR_LIPOPROTEIN"/>
    <property type="match status" value="1"/>
</dbReference>
<feature type="chain" id="PRO_5046192776" evidence="2">
    <location>
        <begin position="20"/>
        <end position="234"/>
    </location>
</feature>
<keyword evidence="2" id="KW-0732">Signal</keyword>
<sequence>MKYCSASFIVLVSAALLTACGGENGSEALGPQETAETEISVEEETTEVALVDGEPDEMVAETEDNAHEERASAEGDHNDHDRDPSADESAVRLGSHQHGYAMLAVTEQNSTISISFDAPLASFGAPESPQSDEDQAKIEAVQETLRDETNIVNLVGDVGCDLVSRSMSTRLANGHGELQTSAEYDCADASALEAIRVVAFNAYPTLTEVEAVYVSDVTQNSAELTPAKPELRIN</sequence>
<protein>
    <submittedName>
        <fullName evidence="3">DUF2796 domain-containing protein</fullName>
    </submittedName>
</protein>
<dbReference type="Proteomes" id="UP001083770">
    <property type="component" value="Unassembled WGS sequence"/>
</dbReference>
<proteinExistence type="predicted"/>
<organism evidence="3 4">
    <name type="scientific">Henriciella marina</name>
    <dbReference type="NCBI Taxonomy" id="453851"/>
    <lineage>
        <taxon>Bacteria</taxon>
        <taxon>Pseudomonadati</taxon>
        <taxon>Pseudomonadota</taxon>
        <taxon>Alphaproteobacteria</taxon>
        <taxon>Hyphomonadales</taxon>
        <taxon>Hyphomonadaceae</taxon>
        <taxon>Henriciella</taxon>
    </lineage>
</organism>
<feature type="region of interest" description="Disordered" evidence="1">
    <location>
        <begin position="52"/>
        <end position="92"/>
    </location>
</feature>
<comment type="caution">
    <text evidence="3">The sequence shown here is derived from an EMBL/GenBank/DDBJ whole genome shotgun (WGS) entry which is preliminary data.</text>
</comment>
<evidence type="ECO:0000313" key="4">
    <source>
        <dbReference type="Proteomes" id="UP001083770"/>
    </source>
</evidence>
<evidence type="ECO:0000313" key="3">
    <source>
        <dbReference type="EMBL" id="MCZ4297231.1"/>
    </source>
</evidence>
<keyword evidence="4" id="KW-1185">Reference proteome</keyword>
<name>A0ABT4LS99_9PROT</name>
<feature type="compositionally biased region" description="Acidic residues" evidence="1">
    <location>
        <begin position="53"/>
        <end position="63"/>
    </location>
</feature>